<dbReference type="InterPro" id="IPR011251">
    <property type="entry name" value="Luciferase-like_dom"/>
</dbReference>
<dbReference type="InterPro" id="IPR051260">
    <property type="entry name" value="Diverse_substr_monoxygenases"/>
</dbReference>
<keyword evidence="3" id="KW-0560">Oxidoreductase</keyword>
<evidence type="ECO:0000256" key="4">
    <source>
        <dbReference type="ARBA" id="ARBA00023033"/>
    </source>
</evidence>
<feature type="binding site" evidence="6">
    <location>
        <position position="96"/>
    </location>
    <ligand>
        <name>FMN</name>
        <dbReference type="ChEBI" id="CHEBI:58210"/>
    </ligand>
</feature>
<dbReference type="Gene3D" id="3.20.20.30">
    <property type="entry name" value="Luciferase-like domain"/>
    <property type="match status" value="1"/>
</dbReference>
<dbReference type="RefSeq" id="WP_102696116.1">
    <property type="nucleotide sequence ID" value="NZ_PNGG01000003.1"/>
</dbReference>
<dbReference type="InterPro" id="IPR036661">
    <property type="entry name" value="Luciferase-like_sf"/>
</dbReference>
<feature type="binding site" evidence="6">
    <location>
        <position position="58"/>
    </location>
    <ligand>
        <name>FMN</name>
        <dbReference type="ChEBI" id="CHEBI:58210"/>
    </ligand>
</feature>
<evidence type="ECO:0000256" key="5">
    <source>
        <dbReference type="ARBA" id="ARBA00033748"/>
    </source>
</evidence>
<dbReference type="InterPro" id="IPR016215">
    <property type="entry name" value="NTA_MOA"/>
</dbReference>
<dbReference type="AlphaFoldDB" id="A0A2N6QHW7"/>
<feature type="binding site" evidence="6">
    <location>
        <position position="149"/>
    </location>
    <ligand>
        <name>FMN</name>
        <dbReference type="ChEBI" id="CHEBI:58210"/>
    </ligand>
</feature>
<evidence type="ECO:0000256" key="2">
    <source>
        <dbReference type="ARBA" id="ARBA00022643"/>
    </source>
</evidence>
<feature type="domain" description="Luciferase-like" evidence="7">
    <location>
        <begin position="35"/>
        <end position="320"/>
    </location>
</feature>
<keyword evidence="1 6" id="KW-0285">Flavoprotein</keyword>
<gene>
    <name evidence="8" type="ORF">CJ235_07765</name>
</gene>
<comment type="similarity">
    <text evidence="5">Belongs to the NtaA/SnaA/DszA monooxygenase family.</text>
</comment>
<evidence type="ECO:0000256" key="6">
    <source>
        <dbReference type="PIRSR" id="PIRSR000337-1"/>
    </source>
</evidence>
<proteinExistence type="inferred from homology"/>
<accession>A0A2N6QHW7</accession>
<reference evidence="8 9" key="1">
    <citation type="submission" date="2017-09" db="EMBL/GenBank/DDBJ databases">
        <title>Bacterial strain isolated from the female urinary microbiota.</title>
        <authorList>
            <person name="Thomas-White K."/>
            <person name="Kumar N."/>
            <person name="Forster S."/>
            <person name="Putonti C."/>
            <person name="Lawley T."/>
            <person name="Wolfe A.J."/>
        </authorList>
    </citation>
    <scope>NUCLEOTIDE SEQUENCE [LARGE SCALE GENOMIC DNA]</scope>
    <source>
        <strain evidence="8 9">UMB0834</strain>
    </source>
</reference>
<evidence type="ECO:0000259" key="7">
    <source>
        <dbReference type="Pfam" id="PF00296"/>
    </source>
</evidence>
<evidence type="ECO:0000256" key="3">
    <source>
        <dbReference type="ARBA" id="ARBA00023002"/>
    </source>
</evidence>
<dbReference type="Pfam" id="PF00296">
    <property type="entry name" value="Bac_luciferase"/>
    <property type="match status" value="1"/>
</dbReference>
<dbReference type="PANTHER" id="PTHR30011:SF16">
    <property type="entry name" value="C2H2 FINGER DOMAIN TRANSCRIPTION FACTOR (EUROFUNG)-RELATED"/>
    <property type="match status" value="1"/>
</dbReference>
<evidence type="ECO:0000313" key="8">
    <source>
        <dbReference type="EMBL" id="PMC19150.1"/>
    </source>
</evidence>
<comment type="caution">
    <text evidence="8">The sequence shown here is derived from an EMBL/GenBank/DDBJ whole genome shotgun (WGS) entry which is preliminary data.</text>
</comment>
<keyword evidence="4 8" id="KW-0503">Monooxygenase</keyword>
<protein>
    <submittedName>
        <fullName evidence="8">Nitrilotriacetate monooxygenase</fullName>
    </submittedName>
</protein>
<keyword evidence="2 6" id="KW-0288">FMN</keyword>
<dbReference type="GO" id="GO:0004497">
    <property type="term" value="F:monooxygenase activity"/>
    <property type="evidence" value="ECO:0007669"/>
    <property type="project" value="UniProtKB-KW"/>
</dbReference>
<dbReference type="PANTHER" id="PTHR30011">
    <property type="entry name" value="ALKANESULFONATE MONOOXYGENASE-RELATED"/>
    <property type="match status" value="1"/>
</dbReference>
<dbReference type="NCBIfam" id="TIGR03860">
    <property type="entry name" value="FMN_nitrolo"/>
    <property type="match status" value="1"/>
</dbReference>
<sequence>MSSSKQMILGAQCTSYGASSSAWRNEAAAPDRLTNSDSIIESVKKAEEGKFHFIFMADHPALRDDISTSSPSSTIDPIVIASQLVRETNHIGIVLTQSTTFNYPYTVARQLKTLDVLSNGRMGWNAVTTNDPRIGANYGETIAPRQERYARAHEFIQTVQALWGSFGQNAMKMDKERGIFADTSEIEPIFAQGQYVSSRGPLPIPASPQGQPVIFQAGGGAEGLELAVNYASGIYSIASDIESSRMHQAELKLMGERLGKNTEHINIFMGLIVTVGDTFEDALNKRRAMLNETVGGLEDKVMHLSQLVALNIPYSMLHESLPEEWLAMLEAHPYQLHSQRAVNLFKQGYTVFDVLAHGVTDFHRTIIGSPIDIANEMQELFEHGGCDGFTISPDRYFDGLPDFVDKVIPELQKRGLYHTEYEGHTLRDHLNVPYQYGQN</sequence>
<organism evidence="8 9">
    <name type="scientific">Staphylococcus pettenkoferi</name>
    <dbReference type="NCBI Taxonomy" id="170573"/>
    <lineage>
        <taxon>Bacteria</taxon>
        <taxon>Bacillati</taxon>
        <taxon>Bacillota</taxon>
        <taxon>Bacilli</taxon>
        <taxon>Bacillales</taxon>
        <taxon>Staphylococcaceae</taxon>
        <taxon>Staphylococcus</taxon>
    </lineage>
</organism>
<dbReference type="EMBL" id="PNGG01000003">
    <property type="protein sequence ID" value="PMC19150.1"/>
    <property type="molecule type" value="Genomic_DNA"/>
</dbReference>
<dbReference type="PIRSF" id="PIRSF000337">
    <property type="entry name" value="NTA_MOA"/>
    <property type="match status" value="1"/>
</dbReference>
<dbReference type="GO" id="GO:0016705">
    <property type="term" value="F:oxidoreductase activity, acting on paired donors, with incorporation or reduction of molecular oxygen"/>
    <property type="evidence" value="ECO:0007669"/>
    <property type="project" value="InterPro"/>
</dbReference>
<evidence type="ECO:0000313" key="9">
    <source>
        <dbReference type="Proteomes" id="UP000235748"/>
    </source>
</evidence>
<name>A0A2N6QHW7_9STAP</name>
<dbReference type="Proteomes" id="UP000235748">
    <property type="component" value="Unassembled WGS sequence"/>
</dbReference>
<dbReference type="SUPFAM" id="SSF51679">
    <property type="entry name" value="Bacterial luciferase-like"/>
    <property type="match status" value="1"/>
</dbReference>
<evidence type="ECO:0000256" key="1">
    <source>
        <dbReference type="ARBA" id="ARBA00022630"/>
    </source>
</evidence>